<protein>
    <submittedName>
        <fullName evidence="2">Uncharacterized protein</fullName>
    </submittedName>
</protein>
<gene>
    <name evidence="2" type="ORF">DUNSADRAFT_8016</name>
</gene>
<keyword evidence="3" id="KW-1185">Reference proteome</keyword>
<comment type="caution">
    <text evidence="2">The sequence shown here is derived from an EMBL/GenBank/DDBJ whole genome shotgun (WGS) entry which is preliminary data.</text>
</comment>
<organism evidence="2 3">
    <name type="scientific">Dunaliella salina</name>
    <name type="common">Green alga</name>
    <name type="synonym">Protococcus salinus</name>
    <dbReference type="NCBI Taxonomy" id="3046"/>
    <lineage>
        <taxon>Eukaryota</taxon>
        <taxon>Viridiplantae</taxon>
        <taxon>Chlorophyta</taxon>
        <taxon>core chlorophytes</taxon>
        <taxon>Chlorophyceae</taxon>
        <taxon>CS clade</taxon>
        <taxon>Chlamydomonadales</taxon>
        <taxon>Dunaliellaceae</taxon>
        <taxon>Dunaliella</taxon>
    </lineage>
</organism>
<evidence type="ECO:0000313" key="2">
    <source>
        <dbReference type="EMBL" id="KAF5835013.1"/>
    </source>
</evidence>
<accession>A0ABQ7GKD1</accession>
<feature type="region of interest" description="Disordered" evidence="1">
    <location>
        <begin position="1"/>
        <end position="116"/>
    </location>
</feature>
<sequence>MPGEGYQDAEAGQHFNHHHKHERPSHHHQHHYELQRTSSLPHPEFKLHDLTPTSPLLRRTTSTHRVPGHEARAKVKQFISHRRSSSADKGGHHASSYTQGQWARAAAQSQYRQRGR</sequence>
<evidence type="ECO:0000313" key="3">
    <source>
        <dbReference type="Proteomes" id="UP000815325"/>
    </source>
</evidence>
<dbReference type="EMBL" id="MU069726">
    <property type="protein sequence ID" value="KAF5835013.1"/>
    <property type="molecule type" value="Genomic_DNA"/>
</dbReference>
<feature type="compositionally biased region" description="Low complexity" evidence="1">
    <location>
        <begin position="50"/>
        <end position="60"/>
    </location>
</feature>
<reference evidence="2" key="1">
    <citation type="submission" date="2017-08" db="EMBL/GenBank/DDBJ databases">
        <authorList>
            <person name="Polle J.E."/>
            <person name="Barry K."/>
            <person name="Cushman J."/>
            <person name="Schmutz J."/>
            <person name="Tran D."/>
            <person name="Hathwaick L.T."/>
            <person name="Yim W.C."/>
            <person name="Jenkins J."/>
            <person name="Mckie-Krisberg Z.M."/>
            <person name="Prochnik S."/>
            <person name="Lindquist E."/>
            <person name="Dockter R.B."/>
            <person name="Adam C."/>
            <person name="Molina H."/>
            <person name="Bunkerborg J."/>
            <person name="Jin E."/>
            <person name="Buchheim M."/>
            <person name="Magnuson J."/>
        </authorList>
    </citation>
    <scope>NUCLEOTIDE SEQUENCE</scope>
    <source>
        <strain evidence="2">CCAP 19/18</strain>
    </source>
</reference>
<proteinExistence type="predicted"/>
<feature type="compositionally biased region" description="Basic residues" evidence="1">
    <location>
        <begin position="15"/>
        <end position="30"/>
    </location>
</feature>
<dbReference type="Proteomes" id="UP000815325">
    <property type="component" value="Unassembled WGS sequence"/>
</dbReference>
<name>A0ABQ7GKD1_DUNSA</name>
<evidence type="ECO:0000256" key="1">
    <source>
        <dbReference type="SAM" id="MobiDB-lite"/>
    </source>
</evidence>
<feature type="compositionally biased region" description="Low complexity" evidence="1">
    <location>
        <begin position="101"/>
        <end position="116"/>
    </location>
</feature>